<comment type="caution">
    <text evidence="1">The sequence shown here is derived from an EMBL/GenBank/DDBJ whole genome shotgun (WGS) entry which is preliminary data.</text>
</comment>
<evidence type="ECO:0000313" key="2">
    <source>
        <dbReference type="Proteomes" id="UP000298285"/>
    </source>
</evidence>
<dbReference type="Proteomes" id="UP000298285">
    <property type="component" value="Unassembled WGS sequence"/>
</dbReference>
<name>A0A4Y9ITW3_9BACT</name>
<dbReference type="RefSeq" id="WP_135104189.1">
    <property type="nucleotide sequence ID" value="NZ_JADGKW010000001.1"/>
</dbReference>
<evidence type="ECO:0008006" key="3">
    <source>
        <dbReference type="Google" id="ProtNLM"/>
    </source>
</evidence>
<proteinExistence type="predicted"/>
<dbReference type="AlphaFoldDB" id="A0A4Y9ITW3"/>
<dbReference type="EMBL" id="SPPK01000001">
    <property type="protein sequence ID" value="TFU91174.1"/>
    <property type="molecule type" value="Genomic_DNA"/>
</dbReference>
<dbReference type="OrthoDB" id="679547at2"/>
<evidence type="ECO:0000313" key="1">
    <source>
        <dbReference type="EMBL" id="TFU91174.1"/>
    </source>
</evidence>
<gene>
    <name evidence="1" type="ORF">E4T88_04100</name>
</gene>
<sequence>MRLFLFIFVFFFIFRVFPLSGQTAFDFIPSQLIQGYKDAPSEMIYLQTSKDIYETGEDLWFKAYQLDARDHTLSTGCKTLYLQAVGNESDSIVWQEKYSLVNGIADGHIYLDEKLPEGIYTLEAYTKNSFYSDSSAFSSIRKIQVVKNIGNIGKRQEIKSTDSLRFELFPEGGNLVSGVRSVLAFKATDGKGNPLDVSGELFENDSLVTDFKSRHDGMGQLSFTPSADKAYQIKLPNGERYPLPAIQTQGFGLHLQSQNQEFLEFMVYQSCDLPEQNIYILGQMGGTPCSLVKALIRDSLRIKIPVKETDFPVQGIAEFTLFDDRENPVAERLVFIHSDKELNISTSFDKKVYMVKNKALLKLKITDENGNPVKAHLGVSIFDKAYSDHSYPVNIQTHCLLSSQIQGSIHNPYYYFNKENIDRKEVLDLLLMTQGWRRYTWKYKKEANLGNSLLSDEVNGVQTIKNKKMRNTEQMIQVFDAKERSGFIWADTLGHFSIDPEILYELRGGYLYVKPLVGKDNGPKLIIEDPFKNINSIRSHKQRYYPFIDTSRVKHDPINREPLINQFGGVLLKEVTISAKSHKPLRDKHMGHLDSLAQINLGPWVCNCRNTPPYLNDYLDGYTHHPQGSTWPCKRRSLPIKGATYELIKYVPSARAGFWDVASIKQIVYNGMEYSDEELLRMNNLWRAKGYYGEREFYMPDQMEMLSSLPDTRNTLLWNPSVITDEKGEVTLEFYTSDLNTGFVGRIEGIGDNGLLGVSQGEFNVIRYGQNE</sequence>
<protein>
    <recommendedName>
        <fullName evidence="3">Macroglobulin domain-containing protein</fullName>
    </recommendedName>
</protein>
<organism evidence="1 2">
    <name type="scientific">Dysgonomonas mossii</name>
    <dbReference type="NCBI Taxonomy" id="163665"/>
    <lineage>
        <taxon>Bacteria</taxon>
        <taxon>Pseudomonadati</taxon>
        <taxon>Bacteroidota</taxon>
        <taxon>Bacteroidia</taxon>
        <taxon>Bacteroidales</taxon>
        <taxon>Dysgonomonadaceae</taxon>
        <taxon>Dysgonomonas</taxon>
    </lineage>
</organism>
<accession>A0A4Y9ITW3</accession>
<reference evidence="1 2" key="1">
    <citation type="submission" date="2019-03" db="EMBL/GenBank/DDBJ databases">
        <title>Diversity of the mouse oral microbiome.</title>
        <authorList>
            <person name="Joseph S."/>
            <person name="Aduse-Opoku J."/>
            <person name="Curtis M."/>
            <person name="Wade W."/>
            <person name="Hashim A."/>
        </authorList>
    </citation>
    <scope>NUCLEOTIDE SEQUENCE [LARGE SCALE GENOMIC DNA]</scope>
    <source>
        <strain evidence="1 2">P11</strain>
    </source>
</reference>
<dbReference type="Gene3D" id="2.60.40.1930">
    <property type="match status" value="1"/>
</dbReference>